<organism evidence="1 2">
    <name type="scientific">Tenacibaculum platacis</name>
    <dbReference type="NCBI Taxonomy" id="3137852"/>
    <lineage>
        <taxon>Bacteria</taxon>
        <taxon>Pseudomonadati</taxon>
        <taxon>Bacteroidota</taxon>
        <taxon>Flavobacteriia</taxon>
        <taxon>Flavobacteriales</taxon>
        <taxon>Flavobacteriaceae</taxon>
        <taxon>Tenacibaculum</taxon>
    </lineage>
</organism>
<accession>A0ABM9NRP5</accession>
<dbReference type="Proteomes" id="UP001497416">
    <property type="component" value="Unassembled WGS sequence"/>
</dbReference>
<evidence type="ECO:0000313" key="2">
    <source>
        <dbReference type="Proteomes" id="UP001497416"/>
    </source>
</evidence>
<evidence type="ECO:0000313" key="1">
    <source>
        <dbReference type="EMBL" id="CAL2076420.1"/>
    </source>
</evidence>
<gene>
    <name evidence="1" type="ORF">T190607A01A_10356</name>
</gene>
<proteinExistence type="predicted"/>
<sequence>MSKKFIELKLGSHQIVHGFDEQHKEIIEEIIVEGYNKKLVNIERIKSISEKFILTDYAHGRWIYWEYEGDFETIKNKVL</sequence>
<comment type="caution">
    <text evidence="1">The sequence shown here is derived from an EMBL/GenBank/DDBJ whole genome shotgun (WGS) entry which is preliminary data.</text>
</comment>
<keyword evidence="2" id="KW-1185">Reference proteome</keyword>
<protein>
    <submittedName>
        <fullName evidence="1">Uncharacterized protein</fullName>
    </submittedName>
</protein>
<reference evidence="1 2" key="1">
    <citation type="submission" date="2024-05" db="EMBL/GenBank/DDBJ databases">
        <authorList>
            <person name="Duchaud E."/>
        </authorList>
    </citation>
    <scope>NUCLEOTIDE SEQUENCE [LARGE SCALE GENOMIC DNA]</scope>
    <source>
        <strain evidence="1">Ena-SAMPLE-TAB-13-05-2024-13:56:06:370-140302</strain>
    </source>
</reference>
<dbReference type="EMBL" id="CAXIXY010000003">
    <property type="protein sequence ID" value="CAL2076420.1"/>
    <property type="molecule type" value="Genomic_DNA"/>
</dbReference>
<dbReference type="RefSeq" id="WP_348709906.1">
    <property type="nucleotide sequence ID" value="NZ_CAXIXY010000003.1"/>
</dbReference>
<name>A0ABM9NRP5_9FLAO</name>